<sequence length="61" mass="7168">MAQKHIQIDRRLEEGVFEFPSVLQPPSSFSSRPMYRFLPAQEFHCFPEAKNTPTVQICMLR</sequence>
<evidence type="ECO:0000313" key="1">
    <source>
        <dbReference type="EMBL" id="DAD30885.1"/>
    </source>
</evidence>
<accession>A0A822YIU6</accession>
<evidence type="ECO:0000313" key="2">
    <source>
        <dbReference type="Proteomes" id="UP000607653"/>
    </source>
</evidence>
<proteinExistence type="predicted"/>
<dbReference type="Proteomes" id="UP000607653">
    <property type="component" value="Unassembled WGS sequence"/>
</dbReference>
<reference evidence="1 2" key="1">
    <citation type="journal article" date="2020" name="Mol. Biol. Evol.">
        <title>Distinct Expression and Methylation Patterns for Genes with Different Fates following a Single Whole-Genome Duplication in Flowering Plants.</title>
        <authorList>
            <person name="Shi T."/>
            <person name="Rahmani R.S."/>
            <person name="Gugger P.F."/>
            <person name="Wang M."/>
            <person name="Li H."/>
            <person name="Zhang Y."/>
            <person name="Li Z."/>
            <person name="Wang Q."/>
            <person name="Van de Peer Y."/>
            <person name="Marchal K."/>
            <person name="Chen J."/>
        </authorList>
    </citation>
    <scope>NUCLEOTIDE SEQUENCE [LARGE SCALE GENOMIC DNA]</scope>
    <source>
        <tissue evidence="1">Leaf</tissue>
    </source>
</reference>
<organism evidence="1 2">
    <name type="scientific">Nelumbo nucifera</name>
    <name type="common">Sacred lotus</name>
    <dbReference type="NCBI Taxonomy" id="4432"/>
    <lineage>
        <taxon>Eukaryota</taxon>
        <taxon>Viridiplantae</taxon>
        <taxon>Streptophyta</taxon>
        <taxon>Embryophyta</taxon>
        <taxon>Tracheophyta</taxon>
        <taxon>Spermatophyta</taxon>
        <taxon>Magnoliopsida</taxon>
        <taxon>Proteales</taxon>
        <taxon>Nelumbonaceae</taxon>
        <taxon>Nelumbo</taxon>
    </lineage>
</organism>
<dbReference type="EMBL" id="DUZY01000003">
    <property type="protein sequence ID" value="DAD30885.1"/>
    <property type="molecule type" value="Genomic_DNA"/>
</dbReference>
<dbReference type="AlphaFoldDB" id="A0A822YIU6"/>
<gene>
    <name evidence="1" type="ORF">HUJ06_009736</name>
</gene>
<keyword evidence="2" id="KW-1185">Reference proteome</keyword>
<name>A0A822YIU6_NELNU</name>
<protein>
    <submittedName>
        <fullName evidence="1">Uncharacterized protein</fullName>
    </submittedName>
</protein>
<comment type="caution">
    <text evidence="1">The sequence shown here is derived from an EMBL/GenBank/DDBJ whole genome shotgun (WGS) entry which is preliminary data.</text>
</comment>